<dbReference type="OrthoDB" id="1681403at2"/>
<dbReference type="AlphaFoldDB" id="A0A348AHC4"/>
<dbReference type="Proteomes" id="UP000276437">
    <property type="component" value="Chromosome"/>
</dbReference>
<proteinExistence type="predicted"/>
<accession>A0A348AHC4</accession>
<evidence type="ECO:0000313" key="3">
    <source>
        <dbReference type="Proteomes" id="UP000276437"/>
    </source>
</evidence>
<feature type="transmembrane region" description="Helical" evidence="1">
    <location>
        <begin position="57"/>
        <end position="78"/>
    </location>
</feature>
<evidence type="ECO:0000256" key="1">
    <source>
        <dbReference type="SAM" id="Phobius"/>
    </source>
</evidence>
<dbReference type="RefSeq" id="WP_126307209.1">
    <property type="nucleotide sequence ID" value="NZ_AP018449.1"/>
</dbReference>
<organism evidence="2 3">
    <name type="scientific">Methylomusa anaerophila</name>
    <dbReference type="NCBI Taxonomy" id="1930071"/>
    <lineage>
        <taxon>Bacteria</taxon>
        <taxon>Bacillati</taxon>
        <taxon>Bacillota</taxon>
        <taxon>Negativicutes</taxon>
        <taxon>Selenomonadales</taxon>
        <taxon>Sporomusaceae</taxon>
        <taxon>Methylomusa</taxon>
    </lineage>
</organism>
<feature type="transmembrane region" description="Helical" evidence="1">
    <location>
        <begin position="171"/>
        <end position="196"/>
    </location>
</feature>
<dbReference type="EMBL" id="AP018449">
    <property type="protein sequence ID" value="BBB90472.1"/>
    <property type="molecule type" value="Genomic_DNA"/>
</dbReference>
<feature type="transmembrane region" description="Helical" evidence="1">
    <location>
        <begin position="147"/>
        <end position="164"/>
    </location>
</feature>
<keyword evidence="1" id="KW-1133">Transmembrane helix</keyword>
<sequence length="256" mass="29584">MGNLLQNAPRWPRAAISSFQTNLIHFRNPLVTALWSVALPGFGHIFVGSYIKGYLLIIWEIVVNTQSHLNLVILYSFTGRFPEAMEAINPRWLLLYVPFYLFAVWDSYRLAIQLNKLALLAERTEQQLPPVVISAFEINFLDKRSPWGAMLWSLLIPGAGNLYNHRLPTGFILLTVWVCIAYQSHLLEAFTCSLLGDFVQATAVTDPAWLLFLPSIHYFGMYSAYTYTVEYNKLFDYEQARHLRQEYPNRPNKMPF</sequence>
<evidence type="ECO:0000313" key="2">
    <source>
        <dbReference type="EMBL" id="BBB90472.1"/>
    </source>
</evidence>
<dbReference type="KEGG" id="mana:MAMMFC1_01123"/>
<feature type="transmembrane region" description="Helical" evidence="1">
    <location>
        <begin position="30"/>
        <end position="51"/>
    </location>
</feature>
<keyword evidence="3" id="KW-1185">Reference proteome</keyword>
<reference evidence="2 3" key="1">
    <citation type="journal article" date="2018" name="Int. J. Syst. Evol. Microbiol.">
        <title>Methylomusa anaerophila gen. nov., sp. nov., an anaerobic methanol-utilizing bacterium isolated from a microbial fuel cell.</title>
        <authorList>
            <person name="Amano N."/>
            <person name="Yamamuro A."/>
            <person name="Miyahara M."/>
            <person name="Kouzuma A."/>
            <person name="Abe T."/>
            <person name="Watanabe K."/>
        </authorList>
    </citation>
    <scope>NUCLEOTIDE SEQUENCE [LARGE SCALE GENOMIC DNA]</scope>
    <source>
        <strain evidence="2 3">MMFC1</strain>
    </source>
</reference>
<protein>
    <submittedName>
        <fullName evidence="2">TM2 domain protein</fullName>
    </submittedName>
</protein>
<name>A0A348AHC4_9FIRM</name>
<feature type="transmembrane region" description="Helical" evidence="1">
    <location>
        <begin position="208"/>
        <end position="227"/>
    </location>
</feature>
<gene>
    <name evidence="2" type="ORF">MAMMFC1_01123</name>
</gene>
<keyword evidence="1" id="KW-0472">Membrane</keyword>
<keyword evidence="1" id="KW-0812">Transmembrane</keyword>
<feature type="transmembrane region" description="Helical" evidence="1">
    <location>
        <begin position="90"/>
        <end position="108"/>
    </location>
</feature>